<accession>A0AAD4KVS8</accession>
<evidence type="ECO:0000313" key="1">
    <source>
        <dbReference type="EMBL" id="KAH8700900.1"/>
    </source>
</evidence>
<dbReference type="RefSeq" id="XP_046074606.1">
    <property type="nucleotide sequence ID" value="XM_046221731.1"/>
</dbReference>
<dbReference type="GeneID" id="70252018"/>
<reference evidence="1" key="1">
    <citation type="submission" date="2021-12" db="EMBL/GenBank/DDBJ databases">
        <title>Convergent genome expansion in fungi linked to evolution of root-endophyte symbiosis.</title>
        <authorList>
            <consortium name="DOE Joint Genome Institute"/>
            <person name="Ke Y.-H."/>
            <person name="Bonito G."/>
            <person name="Liao H.-L."/>
            <person name="Looney B."/>
            <person name="Rojas-Flechas A."/>
            <person name="Nash J."/>
            <person name="Hameed K."/>
            <person name="Schadt C."/>
            <person name="Martin F."/>
            <person name="Crous P.W."/>
            <person name="Miettinen O."/>
            <person name="Magnuson J.K."/>
            <person name="Labbe J."/>
            <person name="Jacobson D."/>
            <person name="Doktycz M.J."/>
            <person name="Veneault-Fourrey C."/>
            <person name="Kuo A."/>
            <person name="Mondo S."/>
            <person name="Calhoun S."/>
            <person name="Riley R."/>
            <person name="Ohm R."/>
            <person name="LaButti K."/>
            <person name="Andreopoulos B."/>
            <person name="Pangilinan J."/>
            <person name="Nolan M."/>
            <person name="Tritt A."/>
            <person name="Clum A."/>
            <person name="Lipzen A."/>
            <person name="Daum C."/>
            <person name="Barry K."/>
            <person name="Grigoriev I.V."/>
            <person name="Vilgalys R."/>
        </authorList>
    </citation>
    <scope>NUCLEOTIDE SEQUENCE</scope>
    <source>
        <strain evidence="1">PMI_201</strain>
    </source>
</reference>
<comment type="caution">
    <text evidence="1">The sequence shown here is derived from an EMBL/GenBank/DDBJ whole genome shotgun (WGS) entry which is preliminary data.</text>
</comment>
<protein>
    <submittedName>
        <fullName evidence="1">Uncharacterized protein</fullName>
    </submittedName>
</protein>
<dbReference type="EMBL" id="JAJTJA010000004">
    <property type="protein sequence ID" value="KAH8700900.1"/>
    <property type="molecule type" value="Genomic_DNA"/>
</dbReference>
<name>A0AAD4KVS8_9EURO</name>
<keyword evidence="2" id="KW-1185">Reference proteome</keyword>
<dbReference type="AlphaFoldDB" id="A0AAD4KVS8"/>
<proteinExistence type="predicted"/>
<sequence length="390" mass="44390">MACRIYLTPNNKVKLTGVGVFQDHEYFVLDKENAQWYTEKDSDFFTVYGMREMKGLYLFHDRCWGRVMEHFSPDEFDLVSLHKALLPFPRSTALEPPSYCLASRYEDKEEALYALPSIDQLMLSPKAVPNTLDSVRKLATKTDVFSVLPVEISNDSKNPDKMSHETDWRLLYHCTCKIKCGLEFDFQIGIWESMRWLRDATLAFKSGTTEMPLHYRGKALQDYHNYYATLWMGNTHTESVDIGPSLSEIAISGVKIGDYAYISGIKFIFDDDRPDVLIGYAAPGATIMHGLVDERQQGLKWKFLGIQIRVKVSNLLGFSFYTDDDYIRSIMILHLTEVQLALLMGLTLGGHPSIFLVDEVTKVIAVFEASSILISNTIDRVMRLTLGIGP</sequence>
<dbReference type="Proteomes" id="UP001201262">
    <property type="component" value="Unassembled WGS sequence"/>
</dbReference>
<organism evidence="1 2">
    <name type="scientific">Talaromyces proteolyticus</name>
    <dbReference type="NCBI Taxonomy" id="1131652"/>
    <lineage>
        <taxon>Eukaryota</taxon>
        <taxon>Fungi</taxon>
        <taxon>Dikarya</taxon>
        <taxon>Ascomycota</taxon>
        <taxon>Pezizomycotina</taxon>
        <taxon>Eurotiomycetes</taxon>
        <taxon>Eurotiomycetidae</taxon>
        <taxon>Eurotiales</taxon>
        <taxon>Trichocomaceae</taxon>
        <taxon>Talaromyces</taxon>
        <taxon>Talaromyces sect. Bacilispori</taxon>
    </lineage>
</organism>
<gene>
    <name evidence="1" type="ORF">BGW36DRAFT_447746</name>
</gene>
<evidence type="ECO:0000313" key="2">
    <source>
        <dbReference type="Proteomes" id="UP001201262"/>
    </source>
</evidence>